<feature type="compositionally biased region" description="Basic and acidic residues" evidence="10">
    <location>
        <begin position="393"/>
        <end position="414"/>
    </location>
</feature>
<comment type="caution">
    <text evidence="14">The sequence shown here is derived from an EMBL/GenBank/DDBJ whole genome shotgun (WGS) entry which is preliminary data.</text>
</comment>
<feature type="compositionally biased region" description="Pro residues" evidence="10">
    <location>
        <begin position="637"/>
        <end position="648"/>
    </location>
</feature>
<evidence type="ECO:0000256" key="2">
    <source>
        <dbReference type="ARBA" id="ARBA00022553"/>
    </source>
</evidence>
<feature type="compositionally biased region" description="Polar residues" evidence="10">
    <location>
        <begin position="328"/>
        <end position="337"/>
    </location>
</feature>
<dbReference type="OrthoDB" id="10017054at2759"/>
<dbReference type="PROSITE" id="PS50023">
    <property type="entry name" value="LIM_DOMAIN_2"/>
    <property type="match status" value="1"/>
</dbReference>
<dbReference type="VEuPathDB" id="VectorBase:HLOH_061310"/>
<feature type="compositionally biased region" description="Low complexity" evidence="10">
    <location>
        <begin position="342"/>
        <end position="367"/>
    </location>
</feature>
<dbReference type="GO" id="GO:0046872">
    <property type="term" value="F:metal ion binding"/>
    <property type="evidence" value="ECO:0007669"/>
    <property type="project" value="UniProtKB-KW"/>
</dbReference>
<dbReference type="PANTHER" id="PTHR23167:SF46">
    <property type="entry name" value="EPS15 HOMOLOGY DOMAIN CONTAINING PROTEIN-BINDING PROTEIN 1, ISOFORM F"/>
    <property type="match status" value="1"/>
</dbReference>
<protein>
    <recommendedName>
        <fullName evidence="16">MICAL-like protein 1</fullName>
    </recommendedName>
</protein>
<dbReference type="InterPro" id="IPR050540">
    <property type="entry name" value="F-actin_Monoox_Mical"/>
</dbReference>
<dbReference type="OMA" id="CARERWC"/>
<reference evidence="14 15" key="1">
    <citation type="journal article" date="2020" name="Cell">
        <title>Large-Scale Comparative Analyses of Tick Genomes Elucidate Their Genetic Diversity and Vector Capacities.</title>
        <authorList>
            <consortium name="Tick Genome and Microbiome Consortium (TIGMIC)"/>
            <person name="Jia N."/>
            <person name="Wang J."/>
            <person name="Shi W."/>
            <person name="Du L."/>
            <person name="Sun Y."/>
            <person name="Zhan W."/>
            <person name="Jiang J.F."/>
            <person name="Wang Q."/>
            <person name="Zhang B."/>
            <person name="Ji P."/>
            <person name="Bell-Sakyi L."/>
            <person name="Cui X.M."/>
            <person name="Yuan T.T."/>
            <person name="Jiang B.G."/>
            <person name="Yang W.F."/>
            <person name="Lam T.T."/>
            <person name="Chang Q.C."/>
            <person name="Ding S.J."/>
            <person name="Wang X.J."/>
            <person name="Zhu J.G."/>
            <person name="Ruan X.D."/>
            <person name="Zhao L."/>
            <person name="Wei J.T."/>
            <person name="Ye R.Z."/>
            <person name="Que T.C."/>
            <person name="Du C.H."/>
            <person name="Zhou Y.H."/>
            <person name="Cheng J.X."/>
            <person name="Dai P.F."/>
            <person name="Guo W.B."/>
            <person name="Han X.H."/>
            <person name="Huang E.J."/>
            <person name="Li L.F."/>
            <person name="Wei W."/>
            <person name="Gao Y.C."/>
            <person name="Liu J.Z."/>
            <person name="Shao H.Z."/>
            <person name="Wang X."/>
            <person name="Wang C.C."/>
            <person name="Yang T.C."/>
            <person name="Huo Q.B."/>
            <person name="Li W."/>
            <person name="Chen H.Y."/>
            <person name="Chen S.E."/>
            <person name="Zhou L.G."/>
            <person name="Ni X.B."/>
            <person name="Tian J.H."/>
            <person name="Sheng Y."/>
            <person name="Liu T."/>
            <person name="Pan Y.S."/>
            <person name="Xia L.Y."/>
            <person name="Li J."/>
            <person name="Zhao F."/>
            <person name="Cao W.C."/>
        </authorList>
    </citation>
    <scope>NUCLEOTIDE SEQUENCE [LARGE SCALE GENOMIC DNA]</scope>
    <source>
        <strain evidence="14">HaeL-2018</strain>
    </source>
</reference>
<evidence type="ECO:0000256" key="10">
    <source>
        <dbReference type="SAM" id="MobiDB-lite"/>
    </source>
</evidence>
<keyword evidence="15" id="KW-1185">Reference proteome</keyword>
<evidence type="ECO:0000256" key="9">
    <source>
        <dbReference type="SAM" id="Coils"/>
    </source>
</evidence>
<sequence length="1001" mass="109153">MGERRGLKALELWCRRVTEGYRDVNVVDMSSSWRDGLAFCALIHHFRPDLIEFEALRKGDVLANNRLAFSVAESQLGIPALLDAEDMLAYREPDRLSVATYVSQFYQYFEGIVGPASFGTDTRCVSSSSSCFGNGEDSLSLSCESPGPLIGYISVGSRAGSRSAMQLFEGTSTGPCLCCAQIRVPFVCRRAQPTLWLGRLRSRLAQEGLGSGVGPEEARRLGVFTGRCGAKHWAADEVQTHSCARERWCTREMEVSGLGDTSCHSCRNRVFLLERLIVDGRLYHRSCFRCSRCDAILNPGAYNECDNAPGTYECTVCPKSAMVADGVTQQPTSTTNGAAEYTPGSTPMMTPDTTPDMTPDGTPQMTPSAARKPTTAKPWETSNSGVAAAVADDAAKNGSEDAKTKDVDSSRLDDTAAQGTTGGDSAVAKWKSIQKPELPSFLRSRDEPRTTSTVRENIKRFSQVPADGATSTSPFRLRRSVRDDKENNAASPLRGSDRFFSSRLSSEKGAKLGGSATDLVVSAGGASPELRKQRSRQEEASPGPESPTTERLSLKLPGAKDQTSPGRSPSPRKASLDMPVIKSDISAQDLIPKPLPRTRTLKPGLTGSYSLSVMSSTFGSNDEMRGRAETDGALSDSPPPLPSEPPPSLASDDGFPEEMSEKAKLAEEAPKLDREHAVVSRERSPAPKDRDSLSLSRKPRDSISPNRTATSIAPPGLDGAVPESVAPTKPSIPAVQLPSEAQDPEPPDKEQSAYPTDLNPFGSDSEEEDEPEYPESLNPFNDELEDDEEAAGSQAASSPARKSSLYDDSLNPFSEEDDERDMSLSGTTSPSKRTPSQAKKSEGDVSARRDKSEKDEVNKSIRKSDQEASPTPSKNTFGYWKRKKRPAPSVPVPIKRIPLKEIQLEMESITAKQEELERQGREIEMQIRDRNGKYPLDGHSVVARRRWLAQNVASVFTDCGTSCVSLRHTPTSVQEEMIMQLFELVNEKNNLFRRQAELMYM</sequence>
<keyword evidence="2" id="KW-0597">Phosphoprotein</keyword>
<dbReference type="Pfam" id="PF00412">
    <property type="entry name" value="LIM"/>
    <property type="match status" value="1"/>
</dbReference>
<organism evidence="14 15">
    <name type="scientific">Haemaphysalis longicornis</name>
    <name type="common">Bush tick</name>
    <dbReference type="NCBI Taxonomy" id="44386"/>
    <lineage>
        <taxon>Eukaryota</taxon>
        <taxon>Metazoa</taxon>
        <taxon>Ecdysozoa</taxon>
        <taxon>Arthropoda</taxon>
        <taxon>Chelicerata</taxon>
        <taxon>Arachnida</taxon>
        <taxon>Acari</taxon>
        <taxon>Parasitiformes</taxon>
        <taxon>Ixodida</taxon>
        <taxon>Ixodoidea</taxon>
        <taxon>Ixodidae</taxon>
        <taxon>Haemaphysalinae</taxon>
        <taxon>Haemaphysalis</taxon>
    </lineage>
</organism>
<evidence type="ECO:0000313" key="14">
    <source>
        <dbReference type="EMBL" id="KAH9365131.1"/>
    </source>
</evidence>
<dbReference type="InterPro" id="IPR036872">
    <property type="entry name" value="CH_dom_sf"/>
</dbReference>
<dbReference type="InterPro" id="IPR022735">
    <property type="entry name" value="bMERB_dom"/>
</dbReference>
<evidence type="ECO:0000256" key="1">
    <source>
        <dbReference type="ARBA" id="ARBA00004177"/>
    </source>
</evidence>
<dbReference type="EMBL" id="JABSTR010000003">
    <property type="protein sequence ID" value="KAH9365131.1"/>
    <property type="molecule type" value="Genomic_DNA"/>
</dbReference>
<gene>
    <name evidence="14" type="ORF">HPB48_009087</name>
</gene>
<evidence type="ECO:0008006" key="16">
    <source>
        <dbReference type="Google" id="ProtNLM"/>
    </source>
</evidence>
<evidence type="ECO:0000256" key="5">
    <source>
        <dbReference type="ARBA" id="ARBA00022833"/>
    </source>
</evidence>
<keyword evidence="5 8" id="KW-0862">Zinc</keyword>
<name>A0A9J6FQS0_HAELO</name>
<dbReference type="Pfam" id="PF00307">
    <property type="entry name" value="CH"/>
    <property type="match status" value="1"/>
</dbReference>
<evidence type="ECO:0000256" key="6">
    <source>
        <dbReference type="ARBA" id="ARBA00023038"/>
    </source>
</evidence>
<evidence type="ECO:0000313" key="15">
    <source>
        <dbReference type="Proteomes" id="UP000821853"/>
    </source>
</evidence>
<feature type="domain" description="BMERB" evidence="13">
    <location>
        <begin position="889"/>
        <end position="1001"/>
    </location>
</feature>
<feature type="compositionally biased region" description="Polar residues" evidence="10">
    <location>
        <begin position="607"/>
        <end position="620"/>
    </location>
</feature>
<dbReference type="PROSITE" id="PS50021">
    <property type="entry name" value="CH"/>
    <property type="match status" value="1"/>
</dbReference>
<proteinExistence type="predicted"/>
<feature type="compositionally biased region" description="Polar residues" evidence="10">
    <location>
        <begin position="824"/>
        <end position="838"/>
    </location>
</feature>
<dbReference type="SUPFAM" id="SSF57716">
    <property type="entry name" value="Glucocorticoid receptor-like (DNA-binding domain)"/>
    <property type="match status" value="1"/>
</dbReference>
<feature type="domain" description="LIM zinc-binding" evidence="12">
    <location>
        <begin position="261"/>
        <end position="324"/>
    </location>
</feature>
<keyword evidence="6 8" id="KW-0440">LIM domain</keyword>
<evidence type="ECO:0000256" key="3">
    <source>
        <dbReference type="ARBA" id="ARBA00022723"/>
    </source>
</evidence>
<dbReference type="Gene3D" id="1.10.418.10">
    <property type="entry name" value="Calponin-like domain"/>
    <property type="match status" value="1"/>
</dbReference>
<accession>A0A9J6FQS0</accession>
<dbReference type="PROSITE" id="PS51848">
    <property type="entry name" value="BMERB"/>
    <property type="match status" value="1"/>
</dbReference>
<dbReference type="PANTHER" id="PTHR23167">
    <property type="entry name" value="CALPONIN HOMOLOGY DOMAIN-CONTAINING PROTEIN DDB_G0272472-RELATED"/>
    <property type="match status" value="1"/>
</dbReference>
<feature type="coiled-coil region" evidence="9">
    <location>
        <begin position="899"/>
        <end position="926"/>
    </location>
</feature>
<evidence type="ECO:0000256" key="4">
    <source>
        <dbReference type="ARBA" id="ARBA00022753"/>
    </source>
</evidence>
<feature type="compositionally biased region" description="Acidic residues" evidence="10">
    <location>
        <begin position="764"/>
        <end position="773"/>
    </location>
</feature>
<dbReference type="InterPro" id="IPR001715">
    <property type="entry name" value="CH_dom"/>
</dbReference>
<feature type="compositionally biased region" description="Basic and acidic residues" evidence="10">
    <location>
        <begin position="529"/>
        <end position="539"/>
    </location>
</feature>
<keyword evidence="3 8" id="KW-0479">Metal-binding</keyword>
<dbReference type="SUPFAM" id="SSF47576">
    <property type="entry name" value="Calponin-homology domain, CH-domain"/>
    <property type="match status" value="1"/>
</dbReference>
<dbReference type="CDD" id="cd09358">
    <property type="entry name" value="LIM_Mical_like"/>
    <property type="match status" value="1"/>
</dbReference>
<evidence type="ECO:0000256" key="7">
    <source>
        <dbReference type="ARBA" id="ARBA00023054"/>
    </source>
</evidence>
<dbReference type="AlphaFoldDB" id="A0A9J6FQS0"/>
<feature type="compositionally biased region" description="Polar residues" evidence="10">
    <location>
        <begin position="867"/>
        <end position="876"/>
    </location>
</feature>
<dbReference type="SMART" id="SM00033">
    <property type="entry name" value="CH"/>
    <property type="match status" value="1"/>
</dbReference>
<dbReference type="PROSITE" id="PS00478">
    <property type="entry name" value="LIM_DOMAIN_1"/>
    <property type="match status" value="1"/>
</dbReference>
<evidence type="ECO:0000259" key="12">
    <source>
        <dbReference type="PROSITE" id="PS50023"/>
    </source>
</evidence>
<evidence type="ECO:0000256" key="8">
    <source>
        <dbReference type="PROSITE-ProRule" id="PRU00125"/>
    </source>
</evidence>
<feature type="region of interest" description="Disordered" evidence="10">
    <location>
        <begin position="523"/>
        <end position="888"/>
    </location>
</feature>
<dbReference type="FunFam" id="1.10.418.10:FF:000023">
    <property type="entry name" value="EH domain-binding protein 1 isoform X1"/>
    <property type="match status" value="1"/>
</dbReference>
<keyword evidence="4" id="KW-0967">Endosome</keyword>
<comment type="subcellular location">
    <subcellularLocation>
        <location evidence="1">Endosome</location>
    </subcellularLocation>
</comment>
<evidence type="ECO:0000259" key="11">
    <source>
        <dbReference type="PROSITE" id="PS50021"/>
    </source>
</evidence>
<dbReference type="GO" id="GO:0005768">
    <property type="term" value="C:endosome"/>
    <property type="evidence" value="ECO:0007669"/>
    <property type="project" value="UniProtKB-SubCell"/>
</dbReference>
<feature type="compositionally biased region" description="Basic and acidic residues" evidence="10">
    <location>
        <begin position="839"/>
        <end position="866"/>
    </location>
</feature>
<dbReference type="Pfam" id="PF12130">
    <property type="entry name" value="bMERB_dom"/>
    <property type="match status" value="1"/>
</dbReference>
<dbReference type="InterPro" id="IPR001781">
    <property type="entry name" value="Znf_LIM"/>
</dbReference>
<dbReference type="Gene3D" id="2.10.110.10">
    <property type="entry name" value="Cysteine Rich Protein"/>
    <property type="match status" value="1"/>
</dbReference>
<keyword evidence="7 9" id="KW-0175">Coiled coil</keyword>
<dbReference type="SMART" id="SM00132">
    <property type="entry name" value="LIM"/>
    <property type="match status" value="1"/>
</dbReference>
<feature type="domain" description="Calponin-homology (CH)" evidence="11">
    <location>
        <begin position="4"/>
        <end position="110"/>
    </location>
</feature>
<evidence type="ECO:0000259" key="13">
    <source>
        <dbReference type="PROSITE" id="PS51848"/>
    </source>
</evidence>
<feature type="region of interest" description="Disordered" evidence="10">
    <location>
        <begin position="328"/>
        <end position="497"/>
    </location>
</feature>
<feature type="compositionally biased region" description="Basic and acidic residues" evidence="10">
    <location>
        <begin position="659"/>
        <end position="692"/>
    </location>
</feature>
<dbReference type="Proteomes" id="UP000821853">
    <property type="component" value="Unassembled WGS sequence"/>
</dbReference>